<protein>
    <recommendedName>
        <fullName evidence="6">DUF5590 domain-containing protein</fullName>
    </recommendedName>
</protein>
<keyword evidence="1" id="KW-0812">Transmembrane</keyword>
<dbReference type="AlphaFoldDB" id="A0A9Q8MUG9"/>
<feature type="transmembrane region" description="Helical" evidence="1">
    <location>
        <begin position="15"/>
        <end position="36"/>
    </location>
</feature>
<dbReference type="Gene3D" id="3.10.450.40">
    <property type="match status" value="2"/>
</dbReference>
<organism evidence="4 5">
    <name type="scientific">Apilactobacillus micheneri</name>
    <dbReference type="NCBI Taxonomy" id="1899430"/>
    <lineage>
        <taxon>Bacteria</taxon>
        <taxon>Bacillati</taxon>
        <taxon>Bacillota</taxon>
        <taxon>Bacilli</taxon>
        <taxon>Lactobacillales</taxon>
        <taxon>Lactobacillaceae</taxon>
        <taxon>Apilactobacillus</taxon>
    </lineage>
</organism>
<feature type="domain" description="PepSY" evidence="2">
    <location>
        <begin position="105"/>
        <end position="161"/>
    </location>
</feature>
<gene>
    <name evidence="4" type="ORF">DY130_02245</name>
</gene>
<dbReference type="EMBL" id="QUBG01000002">
    <property type="protein sequence ID" value="TPR45033.1"/>
    <property type="molecule type" value="Genomic_DNA"/>
</dbReference>
<proteinExistence type="predicted"/>
<accession>A0A9Q8MUG9</accession>
<reference evidence="4" key="1">
    <citation type="submission" date="2018-08" db="EMBL/GenBank/DDBJ databases">
        <title>Comparative genomics of wild bee and flower associated Lactobacillus reveals potential adaptation to the bee host.</title>
        <authorList>
            <person name="Vuong H.Q."/>
            <person name="Mcfrederick Q.S."/>
        </authorList>
    </citation>
    <scope>NUCLEOTIDE SEQUENCE</scope>
    <source>
        <strain evidence="4">HV_63</strain>
    </source>
</reference>
<dbReference type="Proteomes" id="UP000784700">
    <property type="component" value="Unassembled WGS sequence"/>
</dbReference>
<dbReference type="RefSeq" id="WP_140923977.1">
    <property type="nucleotide sequence ID" value="NZ_QUBF01000002.1"/>
</dbReference>
<dbReference type="InterPro" id="IPR046350">
    <property type="entry name" value="Cystatin_sf"/>
</dbReference>
<dbReference type="GeneID" id="58107998"/>
<dbReference type="Pfam" id="PF03413">
    <property type="entry name" value="PepSY"/>
    <property type="match status" value="1"/>
</dbReference>
<keyword evidence="1" id="KW-1133">Transmembrane helix</keyword>
<keyword evidence="1" id="KW-0472">Membrane</keyword>
<evidence type="ECO:0008006" key="6">
    <source>
        <dbReference type="Google" id="ProtNLM"/>
    </source>
</evidence>
<feature type="domain" description="Cell wall elongation regulator TseB-like" evidence="3">
    <location>
        <begin position="46"/>
        <end position="89"/>
    </location>
</feature>
<comment type="caution">
    <text evidence="4">The sequence shown here is derived from an EMBL/GenBank/DDBJ whole genome shotgun (WGS) entry which is preliminary data.</text>
</comment>
<evidence type="ECO:0000256" key="1">
    <source>
        <dbReference type="SAM" id="Phobius"/>
    </source>
</evidence>
<sequence>MKLPSVNVKYIKKSYKWIIFLIFIIILMIIGFFLWARQPLANAKSQAKGIAEKKAKIVKFDKFFMSDLNRTYYTIQGKDKYQNENYVIIDKKTGNINIVPLKNTISQDSATNIANSRININKLISTAPTLFNNKPAWLVSYFDNKNTLCYITIDLKNGKVIQSISNV</sequence>
<dbReference type="InterPro" id="IPR041401">
    <property type="entry name" value="TseB-like_dom"/>
</dbReference>
<name>A0A9Q8MUG9_9LACO</name>
<evidence type="ECO:0000313" key="5">
    <source>
        <dbReference type="Proteomes" id="UP000784700"/>
    </source>
</evidence>
<dbReference type="SUPFAM" id="SSF54403">
    <property type="entry name" value="Cystatin/monellin"/>
    <property type="match status" value="2"/>
</dbReference>
<evidence type="ECO:0000313" key="4">
    <source>
        <dbReference type="EMBL" id="TPR45033.1"/>
    </source>
</evidence>
<dbReference type="Pfam" id="PF17881">
    <property type="entry name" value="TseB"/>
    <property type="match status" value="1"/>
</dbReference>
<dbReference type="InterPro" id="IPR025711">
    <property type="entry name" value="PepSY"/>
</dbReference>
<evidence type="ECO:0000259" key="3">
    <source>
        <dbReference type="Pfam" id="PF17881"/>
    </source>
</evidence>
<evidence type="ECO:0000259" key="2">
    <source>
        <dbReference type="Pfam" id="PF03413"/>
    </source>
</evidence>